<evidence type="ECO:0008006" key="4">
    <source>
        <dbReference type="Google" id="ProtNLM"/>
    </source>
</evidence>
<name>A0ABV8CQS9_9GAMM</name>
<feature type="transmembrane region" description="Helical" evidence="1">
    <location>
        <begin position="309"/>
        <end position="330"/>
    </location>
</feature>
<sequence length="577" mass="66243">MRARWQMLLSGSGLVLWEQEQQQREQRGEWRGISLLLAAMALLLGIQNPLWYGMAPAFDASLFAAMGKMWAQGDVLYRDMLDIKGPMIFLFDALGYRLAGFPGIAFLETLLLALGLNSTYRALALIGIRPLARLVALLGVLSLCGYRYYYGNMTEDYTLCLALIAQYPFMRLLVDGEFRWRWAWLPALTLGLIAMMRLNNAAFWAAWYPVLFLGWVWQRRWRDAWWLFVSALLGLLAVVAPLLLYFQWQGVLESFWFYSFAIFMGKSYGSGFSPAVGAVGLFRTGLILLLPLTLWVLHRWQYDLPARLPRIWLSVAGVVVMGAVTGTVANSVSGHIFDHYDQLFLCFLPLPLAILSEVMRAGWRHRCRLSWLAALTLCCWAIYLWMPHLVFDWTRFEWPMHQVVRVLASSLAIGLMVCAVLAFWVKFERGHHQARRLGVMLLWLAPVGLGIYSGWQGLHNGRPYGEAGRKQIAQIRAESQPEDRLWVEGTMPQFYVWTDRKAATPYLFFDNVTPPYDTKAEVLKALQAAPPKFIVVRKKLLDRYQQQPELFKPSQQALFGYILGQYDQVQPGLFRRR</sequence>
<evidence type="ECO:0000313" key="2">
    <source>
        <dbReference type="EMBL" id="MFC3914523.1"/>
    </source>
</evidence>
<dbReference type="RefSeq" id="WP_377153482.1">
    <property type="nucleotide sequence ID" value="NZ_JBHSAF010000014.1"/>
</dbReference>
<feature type="transmembrane region" description="Helical" evidence="1">
    <location>
        <begin position="342"/>
        <end position="362"/>
    </location>
</feature>
<organism evidence="2 3">
    <name type="scientific">Pseudaeromonas sharmana</name>
    <dbReference type="NCBI Taxonomy" id="328412"/>
    <lineage>
        <taxon>Bacteria</taxon>
        <taxon>Pseudomonadati</taxon>
        <taxon>Pseudomonadota</taxon>
        <taxon>Gammaproteobacteria</taxon>
        <taxon>Aeromonadales</taxon>
        <taxon>Aeromonadaceae</taxon>
        <taxon>Pseudaeromonas</taxon>
    </lineage>
</organism>
<feature type="transmembrane region" description="Helical" evidence="1">
    <location>
        <begin position="201"/>
        <end position="218"/>
    </location>
</feature>
<feature type="transmembrane region" description="Helical" evidence="1">
    <location>
        <begin position="437"/>
        <end position="455"/>
    </location>
</feature>
<protein>
    <recommendedName>
        <fullName evidence="4">4-amino-4-deoxy-L-arabinose transferase</fullName>
    </recommendedName>
</protein>
<gene>
    <name evidence="2" type="ORF">ACFOSS_13785</name>
</gene>
<keyword evidence="1" id="KW-1133">Transmembrane helix</keyword>
<feature type="transmembrane region" description="Helical" evidence="1">
    <location>
        <begin position="275"/>
        <end position="297"/>
    </location>
</feature>
<keyword evidence="1" id="KW-0472">Membrane</keyword>
<reference evidence="3" key="1">
    <citation type="journal article" date="2019" name="Int. J. Syst. Evol. Microbiol.">
        <title>The Global Catalogue of Microorganisms (GCM) 10K type strain sequencing project: providing services to taxonomists for standard genome sequencing and annotation.</title>
        <authorList>
            <consortium name="The Broad Institute Genomics Platform"/>
            <consortium name="The Broad Institute Genome Sequencing Center for Infectious Disease"/>
            <person name="Wu L."/>
            <person name="Ma J."/>
        </authorList>
    </citation>
    <scope>NUCLEOTIDE SEQUENCE [LARGE SCALE GENOMIC DNA]</scope>
    <source>
        <strain evidence="3">CCUG 54939</strain>
    </source>
</reference>
<evidence type="ECO:0000313" key="3">
    <source>
        <dbReference type="Proteomes" id="UP001595692"/>
    </source>
</evidence>
<comment type="caution">
    <text evidence="2">The sequence shown here is derived from an EMBL/GenBank/DDBJ whole genome shotgun (WGS) entry which is preliminary data.</text>
</comment>
<dbReference type="Proteomes" id="UP001595692">
    <property type="component" value="Unassembled WGS sequence"/>
</dbReference>
<dbReference type="EMBL" id="JBHSAF010000014">
    <property type="protein sequence ID" value="MFC3914523.1"/>
    <property type="molecule type" value="Genomic_DNA"/>
</dbReference>
<keyword evidence="3" id="KW-1185">Reference proteome</keyword>
<feature type="transmembrane region" description="Helical" evidence="1">
    <location>
        <begin position="369"/>
        <end position="386"/>
    </location>
</feature>
<evidence type="ECO:0000256" key="1">
    <source>
        <dbReference type="SAM" id="Phobius"/>
    </source>
</evidence>
<feature type="transmembrane region" description="Helical" evidence="1">
    <location>
        <begin position="131"/>
        <end position="149"/>
    </location>
</feature>
<keyword evidence="1" id="KW-0812">Transmembrane</keyword>
<feature type="transmembrane region" description="Helical" evidence="1">
    <location>
        <begin position="33"/>
        <end position="52"/>
    </location>
</feature>
<proteinExistence type="predicted"/>
<feature type="transmembrane region" description="Helical" evidence="1">
    <location>
        <begin position="224"/>
        <end position="244"/>
    </location>
</feature>
<feature type="transmembrane region" description="Helical" evidence="1">
    <location>
        <begin position="99"/>
        <end position="119"/>
    </location>
</feature>
<accession>A0ABV8CQS9</accession>
<feature type="transmembrane region" description="Helical" evidence="1">
    <location>
        <begin position="406"/>
        <end position="425"/>
    </location>
</feature>